<dbReference type="AlphaFoldDB" id="G4CIT2"/>
<keyword evidence="2" id="KW-1185">Reference proteome</keyword>
<evidence type="ECO:0000313" key="1">
    <source>
        <dbReference type="EMBL" id="EGY52225.1"/>
    </source>
</evidence>
<comment type="caution">
    <text evidence="1">The sequence shown here is derived from an EMBL/GenBank/DDBJ whole genome shotgun (WGS) entry which is preliminary data.</text>
</comment>
<dbReference type="EMBL" id="AGAY01000056">
    <property type="protein sequence ID" value="EGY52225.1"/>
    <property type="molecule type" value="Genomic_DNA"/>
</dbReference>
<reference evidence="1 2" key="1">
    <citation type="submission" date="2011-05" db="EMBL/GenBank/DDBJ databases">
        <authorList>
            <person name="Muzny D."/>
            <person name="Qin X."/>
            <person name="Deng J."/>
            <person name="Jiang H."/>
            <person name="Liu Y."/>
            <person name="Qu J."/>
            <person name="Song X.-Z."/>
            <person name="Zhang L."/>
            <person name="Thornton R."/>
            <person name="Coyle M."/>
            <person name="Francisco L."/>
            <person name="Jackson L."/>
            <person name="Javaid M."/>
            <person name="Korchina V."/>
            <person name="Kovar C."/>
            <person name="Mata R."/>
            <person name="Mathew T."/>
            <person name="Ngo R."/>
            <person name="Nguyen L."/>
            <person name="Nguyen N."/>
            <person name="Okwuonu G."/>
            <person name="Ongeri F."/>
            <person name="Pham C."/>
            <person name="Simmons D."/>
            <person name="Wilczek-Boney K."/>
            <person name="Hale W."/>
            <person name="Jakkamsetti A."/>
            <person name="Pham P."/>
            <person name="Ruth R."/>
            <person name="San Lucas F."/>
            <person name="Warren J."/>
            <person name="Zhang J."/>
            <person name="Zhao Z."/>
            <person name="Zhou C."/>
            <person name="Zhu D."/>
            <person name="Lee S."/>
            <person name="Bess C."/>
            <person name="Blankenburg K."/>
            <person name="Forbes L."/>
            <person name="Fu Q."/>
            <person name="Gubbala S."/>
            <person name="Hirani K."/>
            <person name="Jayaseelan J.C."/>
            <person name="Lara F."/>
            <person name="Munidasa M."/>
            <person name="Palculict T."/>
            <person name="Patil S."/>
            <person name="Pu L.-L."/>
            <person name="Saada N."/>
            <person name="Tang L."/>
            <person name="Weissenberger G."/>
            <person name="Zhu Y."/>
            <person name="Hemphill L."/>
            <person name="Shang Y."/>
            <person name="Youmans B."/>
            <person name="Ayvaz T."/>
            <person name="Ross M."/>
            <person name="Santibanez J."/>
            <person name="Aqrawi P."/>
            <person name="Gross S."/>
            <person name="Joshi V."/>
            <person name="Fowler G."/>
            <person name="Nazareth L."/>
            <person name="Reid J."/>
            <person name="Worley K."/>
            <person name="Petrosino J."/>
            <person name="Highlander S."/>
            <person name="Gibbs R."/>
        </authorList>
    </citation>
    <scope>NUCLEOTIDE SEQUENCE [LARGE SCALE GENOMIC DNA]</scope>
    <source>
        <strain evidence="1 2">871</strain>
    </source>
</reference>
<proteinExistence type="predicted"/>
<sequence length="39" mass="4577">MLLFLKFSMIQNRRRGIIAQPLVSGSPYFEFFSLITIIK</sequence>
<protein>
    <submittedName>
        <fullName evidence="1">Uncharacterized protein</fullName>
    </submittedName>
</protein>
<dbReference type="HOGENOM" id="CLU_3313311_0_0_4"/>
<accession>G4CIT2</accession>
<organism evidence="1 2">
    <name type="scientific">Neisseria shayeganii 871</name>
    <dbReference type="NCBI Taxonomy" id="1032488"/>
    <lineage>
        <taxon>Bacteria</taxon>
        <taxon>Pseudomonadati</taxon>
        <taxon>Pseudomonadota</taxon>
        <taxon>Betaproteobacteria</taxon>
        <taxon>Neisseriales</taxon>
        <taxon>Neisseriaceae</taxon>
        <taxon>Neisseria</taxon>
    </lineage>
</organism>
<evidence type="ECO:0000313" key="2">
    <source>
        <dbReference type="Proteomes" id="UP000003019"/>
    </source>
</evidence>
<dbReference type="Proteomes" id="UP000003019">
    <property type="component" value="Unassembled WGS sequence"/>
</dbReference>
<gene>
    <name evidence="1" type="ORF">HMPREF9371_1521</name>
</gene>
<name>G4CIT2_9NEIS</name>